<feature type="compositionally biased region" description="Basic and acidic residues" evidence="1">
    <location>
        <begin position="1"/>
        <end position="11"/>
    </location>
</feature>
<name>A0A1C5GEL3_MICEH</name>
<keyword evidence="4" id="KW-1185">Reference proteome</keyword>
<dbReference type="EMBL" id="LT607733">
    <property type="protein sequence ID" value="SCG18157.1"/>
    <property type="molecule type" value="Genomic_DNA"/>
</dbReference>
<reference evidence="3 4" key="1">
    <citation type="submission" date="2016-06" db="EMBL/GenBank/DDBJ databases">
        <authorList>
            <person name="Kjaerup R.B."/>
            <person name="Dalgaard T.S."/>
            <person name="Juul-Madsen H.R."/>
        </authorList>
    </citation>
    <scope>NUCLEOTIDE SEQUENCE [LARGE SCALE GENOMIC DNA]</scope>
    <source>
        <strain evidence="3 4">DSM 43913</strain>
    </source>
</reference>
<gene>
    <name evidence="3" type="ORF">GA0070610_4494</name>
</gene>
<protein>
    <submittedName>
        <fullName evidence="3">Uncharacterized protein</fullName>
    </submittedName>
</protein>
<proteinExistence type="predicted"/>
<keyword evidence="2" id="KW-1133">Transmembrane helix</keyword>
<evidence type="ECO:0000256" key="1">
    <source>
        <dbReference type="SAM" id="MobiDB-lite"/>
    </source>
</evidence>
<keyword evidence="2" id="KW-0812">Transmembrane</keyword>
<evidence type="ECO:0000256" key="2">
    <source>
        <dbReference type="SAM" id="Phobius"/>
    </source>
</evidence>
<dbReference type="Proteomes" id="UP000198251">
    <property type="component" value="Chromosome I"/>
</dbReference>
<sequence length="295" mass="32024">MDAMTEERDAPAETPVPPGPSPEPAEGPGPRRSDRLWSMLRRLSPAGPPAGRWFAGVLAAVVTAVLTAWLLAWGLVPVTPPPPPPDPDALPFTVAVRVGHDPPDGWVVEAPLADIPTRPVWSGDWTQWAREAAGAPASRQHVSFTVQGVDEAQVTLTDLRVRVVARRPAPRGVFAAPGGGGPTAYRWVHANLDEDPPLLTAGIFEEGEDFVPEHERKEIRFPYRVSLSDAETFLVIGYTENCDCDWKVEVDWAAQGRIGTVTVDDAGRPFRVTGTAGVHTECWTSPDGTEECRRR</sequence>
<evidence type="ECO:0000313" key="3">
    <source>
        <dbReference type="EMBL" id="SCG18157.1"/>
    </source>
</evidence>
<keyword evidence="2" id="KW-0472">Membrane</keyword>
<feature type="transmembrane region" description="Helical" evidence="2">
    <location>
        <begin position="53"/>
        <end position="76"/>
    </location>
</feature>
<dbReference type="AlphaFoldDB" id="A0A1C5GEL3"/>
<feature type="compositionally biased region" description="Pro residues" evidence="1">
    <location>
        <begin position="14"/>
        <end position="27"/>
    </location>
</feature>
<organism evidence="3 4">
    <name type="scientific">Micromonospora echinofusca</name>
    <dbReference type="NCBI Taxonomy" id="47858"/>
    <lineage>
        <taxon>Bacteria</taxon>
        <taxon>Bacillati</taxon>
        <taxon>Actinomycetota</taxon>
        <taxon>Actinomycetes</taxon>
        <taxon>Micromonosporales</taxon>
        <taxon>Micromonosporaceae</taxon>
        <taxon>Micromonospora</taxon>
    </lineage>
</organism>
<evidence type="ECO:0000313" key="4">
    <source>
        <dbReference type="Proteomes" id="UP000198251"/>
    </source>
</evidence>
<feature type="region of interest" description="Disordered" evidence="1">
    <location>
        <begin position="1"/>
        <end position="35"/>
    </location>
</feature>
<accession>A0A1C5GEL3</accession>